<dbReference type="EMBL" id="SOZI01000002">
    <property type="protein sequence ID" value="TNY24612.1"/>
    <property type="molecule type" value="Genomic_DNA"/>
</dbReference>
<sequence length="328" mass="35673">MTSVEVQRPTGVHDLPEELLSAILSHLAPSDSPVDTATLKSCSLVHSSFRNPAQQLIWEAVEITTEDDVRQWTVTRARRRAPPKELALHAFKTRKGLARLFDGCDGLRWLMLATPNRDVDPAILAHPSLHDLRTLIVQGWLHKPQASLSFPFHLRSLVLADLYPGSPNFASWLRALAPSSLPSLRSISLPACSSAAHPAVAAALVPFAPQLRHLGLSIATRDDATPYGAVLDAATSLHSFECTSLPAALLPHLPPSLAVLATTEDARAIPGEALREALLERPGARITRLYFACSRAEFLSEVQGGRGLVEEAVRNGVDWRFQGEAEDE</sequence>
<dbReference type="AlphaFoldDB" id="A0A5C5G899"/>
<name>A0A5C5G899_9BASI</name>
<accession>A0A5C5G899</accession>
<evidence type="ECO:0000259" key="1">
    <source>
        <dbReference type="Pfam" id="PF12937"/>
    </source>
</evidence>
<dbReference type="Gene3D" id="3.80.10.10">
    <property type="entry name" value="Ribonuclease Inhibitor"/>
    <property type="match status" value="1"/>
</dbReference>
<proteinExistence type="predicted"/>
<dbReference type="Proteomes" id="UP000311382">
    <property type="component" value="Unassembled WGS sequence"/>
</dbReference>
<dbReference type="OrthoDB" id="270763at2759"/>
<dbReference type="InterPro" id="IPR032675">
    <property type="entry name" value="LRR_dom_sf"/>
</dbReference>
<feature type="domain" description="F-box" evidence="1">
    <location>
        <begin position="13"/>
        <end position="59"/>
    </location>
</feature>
<reference evidence="2 3" key="1">
    <citation type="submission" date="2019-03" db="EMBL/GenBank/DDBJ databases">
        <title>Rhodosporidium diobovatum UCD-FST 08-225 genome sequencing, assembly, and annotation.</title>
        <authorList>
            <person name="Fakankun I.U."/>
            <person name="Fristensky B."/>
            <person name="Levin D.B."/>
        </authorList>
    </citation>
    <scope>NUCLEOTIDE SEQUENCE [LARGE SCALE GENOMIC DNA]</scope>
    <source>
        <strain evidence="2 3">UCD-FST 08-225</strain>
    </source>
</reference>
<gene>
    <name evidence="2" type="ORF">DMC30DRAFT_386957</name>
</gene>
<comment type="caution">
    <text evidence="2">The sequence shown here is derived from an EMBL/GenBank/DDBJ whole genome shotgun (WGS) entry which is preliminary data.</text>
</comment>
<dbReference type="Pfam" id="PF12937">
    <property type="entry name" value="F-box-like"/>
    <property type="match status" value="1"/>
</dbReference>
<dbReference type="InterPro" id="IPR001810">
    <property type="entry name" value="F-box_dom"/>
</dbReference>
<evidence type="ECO:0000313" key="2">
    <source>
        <dbReference type="EMBL" id="TNY24612.1"/>
    </source>
</evidence>
<organism evidence="2 3">
    <name type="scientific">Rhodotorula diobovata</name>
    <dbReference type="NCBI Taxonomy" id="5288"/>
    <lineage>
        <taxon>Eukaryota</taxon>
        <taxon>Fungi</taxon>
        <taxon>Dikarya</taxon>
        <taxon>Basidiomycota</taxon>
        <taxon>Pucciniomycotina</taxon>
        <taxon>Microbotryomycetes</taxon>
        <taxon>Sporidiobolales</taxon>
        <taxon>Sporidiobolaceae</taxon>
        <taxon>Rhodotorula</taxon>
    </lineage>
</organism>
<protein>
    <submittedName>
        <fullName evidence="2">Putative membrane protein</fullName>
    </submittedName>
</protein>
<dbReference type="SUPFAM" id="SSF52047">
    <property type="entry name" value="RNI-like"/>
    <property type="match status" value="1"/>
</dbReference>
<evidence type="ECO:0000313" key="3">
    <source>
        <dbReference type="Proteomes" id="UP000311382"/>
    </source>
</evidence>
<keyword evidence="3" id="KW-1185">Reference proteome</keyword>